<protein>
    <submittedName>
        <fullName evidence="1">Uncharacterized protein</fullName>
    </submittedName>
</protein>
<sequence length="225" mass="24412">MPAPTQLVTDSRQARPILGHVNLMVDTLLANASADEQVFSHRPAESSRSRISSRLRAIVRGLLSSGSPAITTAFLGAARRRLTHSTHTTKPIHGALFQQGQDGTEVGPTAELQKTLRRARTLYGAGLGFASLKVLAQPVRAIADIRQENTAAMEGMFAEIDADISQALQSCREEFDSGRLSDVTAARLALDELKAAVKESQVAVQSWRGAYPFERAATSLEYWKI</sequence>
<accession>A0ACB8TTV7</accession>
<keyword evidence="2" id="KW-1185">Reference proteome</keyword>
<evidence type="ECO:0000313" key="2">
    <source>
        <dbReference type="Proteomes" id="UP001055072"/>
    </source>
</evidence>
<gene>
    <name evidence="1" type="ORF">BDY19DRAFT_996648</name>
</gene>
<comment type="caution">
    <text evidence="1">The sequence shown here is derived from an EMBL/GenBank/DDBJ whole genome shotgun (WGS) entry which is preliminary data.</text>
</comment>
<name>A0ACB8TTV7_9APHY</name>
<dbReference type="EMBL" id="MU274930">
    <property type="protein sequence ID" value="KAI0085512.1"/>
    <property type="molecule type" value="Genomic_DNA"/>
</dbReference>
<proteinExistence type="predicted"/>
<organism evidence="1 2">
    <name type="scientific">Irpex rosettiformis</name>
    <dbReference type="NCBI Taxonomy" id="378272"/>
    <lineage>
        <taxon>Eukaryota</taxon>
        <taxon>Fungi</taxon>
        <taxon>Dikarya</taxon>
        <taxon>Basidiomycota</taxon>
        <taxon>Agaricomycotina</taxon>
        <taxon>Agaricomycetes</taxon>
        <taxon>Polyporales</taxon>
        <taxon>Irpicaceae</taxon>
        <taxon>Irpex</taxon>
    </lineage>
</organism>
<reference evidence="1" key="1">
    <citation type="journal article" date="2021" name="Environ. Microbiol.">
        <title>Gene family expansions and transcriptome signatures uncover fungal adaptations to wood decay.</title>
        <authorList>
            <person name="Hage H."/>
            <person name="Miyauchi S."/>
            <person name="Viragh M."/>
            <person name="Drula E."/>
            <person name="Min B."/>
            <person name="Chaduli D."/>
            <person name="Navarro D."/>
            <person name="Favel A."/>
            <person name="Norest M."/>
            <person name="Lesage-Meessen L."/>
            <person name="Balint B."/>
            <person name="Merenyi Z."/>
            <person name="de Eugenio L."/>
            <person name="Morin E."/>
            <person name="Martinez A.T."/>
            <person name="Baldrian P."/>
            <person name="Stursova M."/>
            <person name="Martinez M.J."/>
            <person name="Novotny C."/>
            <person name="Magnuson J.K."/>
            <person name="Spatafora J.W."/>
            <person name="Maurice S."/>
            <person name="Pangilinan J."/>
            <person name="Andreopoulos W."/>
            <person name="LaButti K."/>
            <person name="Hundley H."/>
            <person name="Na H."/>
            <person name="Kuo A."/>
            <person name="Barry K."/>
            <person name="Lipzen A."/>
            <person name="Henrissat B."/>
            <person name="Riley R."/>
            <person name="Ahrendt S."/>
            <person name="Nagy L.G."/>
            <person name="Grigoriev I.V."/>
            <person name="Martin F."/>
            <person name="Rosso M.N."/>
        </authorList>
    </citation>
    <scope>NUCLEOTIDE SEQUENCE</scope>
    <source>
        <strain evidence="1">CBS 384.51</strain>
    </source>
</reference>
<evidence type="ECO:0000313" key="1">
    <source>
        <dbReference type="EMBL" id="KAI0085512.1"/>
    </source>
</evidence>
<dbReference type="Proteomes" id="UP001055072">
    <property type="component" value="Unassembled WGS sequence"/>
</dbReference>